<dbReference type="InterPro" id="IPR018372">
    <property type="entry name" value="Chloramphenicol_AcTrfase_AS"/>
</dbReference>
<protein>
    <recommendedName>
        <fullName evidence="3">chloramphenicol O-acetyltransferase</fullName>
        <ecNumber evidence="3">2.3.1.28</ecNumber>
    </recommendedName>
</protein>
<name>A0A644UH10_9ZZZZ</name>
<organism evidence="7">
    <name type="scientific">bioreactor metagenome</name>
    <dbReference type="NCBI Taxonomy" id="1076179"/>
    <lineage>
        <taxon>unclassified sequences</taxon>
        <taxon>metagenomes</taxon>
        <taxon>ecological metagenomes</taxon>
    </lineage>
</organism>
<keyword evidence="6 7" id="KW-0012">Acyltransferase</keyword>
<evidence type="ECO:0000256" key="2">
    <source>
        <dbReference type="ARBA" id="ARBA00010571"/>
    </source>
</evidence>
<evidence type="ECO:0000256" key="6">
    <source>
        <dbReference type="ARBA" id="ARBA00023315"/>
    </source>
</evidence>
<keyword evidence="4 7" id="KW-0808">Transferase</keyword>
<dbReference type="InterPro" id="IPR023213">
    <property type="entry name" value="CAT-like_dom_sf"/>
</dbReference>
<dbReference type="SUPFAM" id="SSF52777">
    <property type="entry name" value="CoA-dependent acyltransferases"/>
    <property type="match status" value="1"/>
</dbReference>
<evidence type="ECO:0000256" key="4">
    <source>
        <dbReference type="ARBA" id="ARBA00022679"/>
    </source>
</evidence>
<dbReference type="GO" id="GO:0046677">
    <property type="term" value="P:response to antibiotic"/>
    <property type="evidence" value="ECO:0007669"/>
    <property type="project" value="UniProtKB-KW"/>
</dbReference>
<evidence type="ECO:0000313" key="7">
    <source>
        <dbReference type="EMBL" id="MPL78265.1"/>
    </source>
</evidence>
<proteinExistence type="inferred from homology"/>
<comment type="function">
    <text evidence="1">This enzyme is an effector of chloramphenicol resistance in bacteria.</text>
</comment>
<sequence length="214" mass="25874">MEYKKFDINSWNRKEHFEHYRNLQCSFSLTSEIEITKFLQYLKENKYKFYSSIIYLITKLVNLTFEFKISIKNNEIVTWDVLHPSYTIFHQKEETFSSIWSEHSDDKTIFFNEFEKDCTNYENNKSLFPKFNIPENHFNISCLPWIKYSAFNLNLPNLNDYFQPIITIGKYDKNENKIVLPITIQIHHAVCDGFHVAKFINKLQEWCNEPEKHL</sequence>
<dbReference type="PANTHER" id="PTHR38474">
    <property type="entry name" value="SLR0299 PROTEIN"/>
    <property type="match status" value="1"/>
</dbReference>
<dbReference type="InterPro" id="IPR001707">
    <property type="entry name" value="Cmp_AcTrfase"/>
</dbReference>
<gene>
    <name evidence="7" type="primary">cat3_1</name>
    <name evidence="7" type="ORF">SDC9_24129</name>
</gene>
<accession>A0A644UH10</accession>
<dbReference type="Gene3D" id="3.30.559.10">
    <property type="entry name" value="Chloramphenicol acetyltransferase-like domain"/>
    <property type="match status" value="1"/>
</dbReference>
<evidence type="ECO:0000256" key="1">
    <source>
        <dbReference type="ARBA" id="ARBA00002150"/>
    </source>
</evidence>
<evidence type="ECO:0000256" key="3">
    <source>
        <dbReference type="ARBA" id="ARBA00013235"/>
    </source>
</evidence>
<dbReference type="SMART" id="SM01059">
    <property type="entry name" value="CAT"/>
    <property type="match status" value="1"/>
</dbReference>
<evidence type="ECO:0000256" key="5">
    <source>
        <dbReference type="ARBA" id="ARBA00023251"/>
    </source>
</evidence>
<dbReference type="EC" id="2.3.1.28" evidence="3"/>
<dbReference type="PROSITE" id="PS00100">
    <property type="entry name" value="CAT"/>
    <property type="match status" value="1"/>
</dbReference>
<dbReference type="PANTHER" id="PTHR38474:SF2">
    <property type="entry name" value="CHLORAMPHENICOL ACETYLTRANSFERASE"/>
    <property type="match status" value="1"/>
</dbReference>
<dbReference type="AlphaFoldDB" id="A0A644UH10"/>
<dbReference type="NCBIfam" id="NF000491">
    <property type="entry name" value="chloram_CatA"/>
    <property type="match status" value="1"/>
</dbReference>
<dbReference type="GO" id="GO:0008811">
    <property type="term" value="F:chloramphenicol O-acetyltransferase activity"/>
    <property type="evidence" value="ECO:0007669"/>
    <property type="project" value="UniProtKB-EC"/>
</dbReference>
<reference evidence="7" key="1">
    <citation type="submission" date="2019-08" db="EMBL/GenBank/DDBJ databases">
        <authorList>
            <person name="Kucharzyk K."/>
            <person name="Murdoch R.W."/>
            <person name="Higgins S."/>
            <person name="Loffler F."/>
        </authorList>
    </citation>
    <scope>NUCLEOTIDE SEQUENCE</scope>
</reference>
<comment type="similarity">
    <text evidence="2">Belongs to the chloramphenicol acetyltransferase family.</text>
</comment>
<dbReference type="EMBL" id="VSSQ01000114">
    <property type="protein sequence ID" value="MPL78265.1"/>
    <property type="molecule type" value="Genomic_DNA"/>
</dbReference>
<comment type="caution">
    <text evidence="7">The sequence shown here is derived from an EMBL/GenBank/DDBJ whole genome shotgun (WGS) entry which is preliminary data.</text>
</comment>
<keyword evidence="5" id="KW-0046">Antibiotic resistance</keyword>
<dbReference type="Pfam" id="PF00302">
    <property type="entry name" value="CAT"/>
    <property type="match status" value="1"/>
</dbReference>
<dbReference type="PIRSF" id="PIRSF000440">
    <property type="entry name" value="CAT"/>
    <property type="match status" value="1"/>
</dbReference>